<feature type="region of interest" description="Disordered" evidence="1">
    <location>
        <begin position="340"/>
        <end position="373"/>
    </location>
</feature>
<dbReference type="Pfam" id="PF15644">
    <property type="entry name" value="Gln_amidase"/>
    <property type="match status" value="1"/>
</dbReference>
<organism evidence="3 4">
    <name type="scientific">Corynebacterium lactis RW2-5</name>
    <dbReference type="NCBI Taxonomy" id="1408189"/>
    <lineage>
        <taxon>Bacteria</taxon>
        <taxon>Bacillati</taxon>
        <taxon>Actinomycetota</taxon>
        <taxon>Actinomycetes</taxon>
        <taxon>Mycobacteriales</taxon>
        <taxon>Corynebacteriaceae</taxon>
        <taxon>Corynebacterium</taxon>
    </lineage>
</organism>
<gene>
    <name evidence="3" type="ORF">CLAC_09750</name>
</gene>
<evidence type="ECO:0000256" key="1">
    <source>
        <dbReference type="SAM" id="MobiDB-lite"/>
    </source>
</evidence>
<feature type="domain" description="Tox-PL" evidence="2">
    <location>
        <begin position="320"/>
        <end position="422"/>
    </location>
</feature>
<dbReference type="InterPro" id="IPR057369">
    <property type="entry name" value="VG15"/>
</dbReference>
<dbReference type="RefSeq" id="WP_053412721.1">
    <property type="nucleotide sequence ID" value="NZ_CP006841.1"/>
</dbReference>
<dbReference type="InterPro" id="IPR028908">
    <property type="entry name" value="Tox-PL_dom"/>
</dbReference>
<keyword evidence="4" id="KW-1185">Reference proteome</keyword>
<accession>A0A0K2H3M7</accession>
<sequence length="460" mass="51596">MPTQDAKLRDIQRRLERDVAAKIDEFGVPMDTDAVYDITVELHPIVVKYRQEAYRAYVEQMGRDMAQLGLEVAPARIQGYGPHATYDALARAAGFGEKPSNIILELVDDETKELIKRSVPAFAFPNHHHVIEQMSARLTRTLMRHTLNAGRRAVEDTARLGRVRNAVSKQPVTQRIGYARVLTGQESCAFCAMLASRGPVYSEDTATRRADGRRYHDGCDCRAVLVIEGQPWEGEEEYRRLEAAWREATWEDGRPANNQWKRWQSHVSENGGGSYIKSIFTVDAERGAAPPKLPGVSRKGSKRTVKTALTGANPTGDADNCIRSANAWLMRMQGYDVSAIPGQPSVDAEASSKTWRDDRGKTPQWTGSDRETGGLDWEKARDELEKMPEGSFGLIRYRGRMTAHVTGWEKTENGLIIVDPQQAVEGFEYDIEKGAAGSFRWVNMQGFRPTPDTVRIVREE</sequence>
<dbReference type="PATRIC" id="fig|1408189.4.peg.1955"/>
<dbReference type="OrthoDB" id="3194844at2"/>
<evidence type="ECO:0000313" key="3">
    <source>
        <dbReference type="EMBL" id="ALA68655.1"/>
    </source>
</evidence>
<dbReference type="AlphaFoldDB" id="A0A0K2H3M7"/>
<dbReference type="Pfam" id="PF25310">
    <property type="entry name" value="VG15"/>
    <property type="match status" value="1"/>
</dbReference>
<dbReference type="STRING" id="1408189.CLAC_09750"/>
<dbReference type="KEGG" id="clw:CLAC_09750"/>
<protein>
    <recommendedName>
        <fullName evidence="2">Tox-PL domain-containing protein</fullName>
    </recommendedName>
</protein>
<evidence type="ECO:0000259" key="2">
    <source>
        <dbReference type="Pfam" id="PF15644"/>
    </source>
</evidence>
<proteinExistence type="predicted"/>
<dbReference type="EMBL" id="CP006841">
    <property type="protein sequence ID" value="ALA68655.1"/>
    <property type="molecule type" value="Genomic_DNA"/>
</dbReference>
<reference evidence="3 4" key="1">
    <citation type="submission" date="2013-10" db="EMBL/GenBank/DDBJ databases">
        <title>Complete genome sequence of Corynebacterium lactis DSM 45799(T), isolated from raw cow milk.</title>
        <authorList>
            <person name="Ruckert C."/>
            <person name="Albersmeier A."/>
            <person name="Lipski A."/>
            <person name="Kalinowski J."/>
        </authorList>
    </citation>
    <scope>NUCLEOTIDE SEQUENCE [LARGE SCALE GENOMIC DNA]</scope>
    <source>
        <strain evidence="3 4">RW2-5</strain>
    </source>
</reference>
<dbReference type="Proteomes" id="UP000058446">
    <property type="component" value="Chromosome"/>
</dbReference>
<name>A0A0K2H3M7_9CORY</name>
<evidence type="ECO:0000313" key="4">
    <source>
        <dbReference type="Proteomes" id="UP000058446"/>
    </source>
</evidence>